<dbReference type="PANTHER" id="PTHR43685:SF11">
    <property type="entry name" value="GLYCOSYLTRANSFERASE TAGX-RELATED"/>
    <property type="match status" value="1"/>
</dbReference>
<dbReference type="InterPro" id="IPR050834">
    <property type="entry name" value="Glycosyltransf_2"/>
</dbReference>
<organism evidence="2 3">
    <name type="scientific">Geobacter pickeringii</name>
    <dbReference type="NCBI Taxonomy" id="345632"/>
    <lineage>
        <taxon>Bacteria</taxon>
        <taxon>Pseudomonadati</taxon>
        <taxon>Thermodesulfobacteriota</taxon>
        <taxon>Desulfuromonadia</taxon>
        <taxon>Geobacterales</taxon>
        <taxon>Geobacteraceae</taxon>
        <taxon>Geobacter</taxon>
    </lineage>
</organism>
<dbReference type="HOGENOM" id="CLU_808352_0_0_7"/>
<name>A0A0B5BG57_9BACT</name>
<dbReference type="InterPro" id="IPR029044">
    <property type="entry name" value="Nucleotide-diphossugar_trans"/>
</dbReference>
<gene>
    <name evidence="2" type="ORF">GPICK_06350</name>
</gene>
<dbReference type="AlphaFoldDB" id="A0A0B5BG57"/>
<evidence type="ECO:0000259" key="1">
    <source>
        <dbReference type="Pfam" id="PF00535"/>
    </source>
</evidence>
<sequence>MGNDSKPKISVVIPTYGRAQMVKQAVLAALAQELEPFEVIVSDDRSPDDTVQVLREVAERHHRLRLIENAENSGGVPNWNKVIDAAQGDYIAYCSDDDYFLPFHLKTSVGFLEENPEIDMVHSGFFHLTDKCHEFTTISCELISEKIFIINGRSTLQHIIRQTSYPFQPSTWVFRRKLWVAVGHFDTRYSVSDTDWFIKAGLYHKIAYLPLCTVVNRRHPDNWSNRVGSINMNLEFNEMMCRALESYNDGGTGDLAALERQWKVTELVKFTRIYVARSRAGLFEISQRCSDVLWDFIFNGWRGNLYQLYSACTRLLSKMLHRVQLMLPGGHLKYRGVGKDSPS</sequence>
<dbReference type="Proteomes" id="UP000057609">
    <property type="component" value="Chromosome"/>
</dbReference>
<feature type="domain" description="Glycosyltransferase 2-like" evidence="1">
    <location>
        <begin position="10"/>
        <end position="177"/>
    </location>
</feature>
<dbReference type="Pfam" id="PF00535">
    <property type="entry name" value="Glycos_transf_2"/>
    <property type="match status" value="1"/>
</dbReference>
<dbReference type="STRING" id="345632.GPICK_06350"/>
<protein>
    <recommendedName>
        <fullName evidence="1">Glycosyltransferase 2-like domain-containing protein</fullName>
    </recommendedName>
</protein>
<dbReference type="RefSeq" id="WP_039741434.1">
    <property type="nucleotide sequence ID" value="NZ_CP009788.1"/>
</dbReference>
<accession>A0A0B5BG57</accession>
<dbReference type="Gene3D" id="3.90.550.10">
    <property type="entry name" value="Spore Coat Polysaccharide Biosynthesis Protein SpsA, Chain A"/>
    <property type="match status" value="1"/>
</dbReference>
<evidence type="ECO:0000313" key="2">
    <source>
        <dbReference type="EMBL" id="AJE03036.1"/>
    </source>
</evidence>
<dbReference type="PANTHER" id="PTHR43685">
    <property type="entry name" value="GLYCOSYLTRANSFERASE"/>
    <property type="match status" value="1"/>
</dbReference>
<dbReference type="SUPFAM" id="SSF53448">
    <property type="entry name" value="Nucleotide-diphospho-sugar transferases"/>
    <property type="match status" value="1"/>
</dbReference>
<dbReference type="CDD" id="cd00761">
    <property type="entry name" value="Glyco_tranf_GTA_type"/>
    <property type="match status" value="1"/>
</dbReference>
<keyword evidence="3" id="KW-1185">Reference proteome</keyword>
<evidence type="ECO:0000313" key="3">
    <source>
        <dbReference type="Proteomes" id="UP000057609"/>
    </source>
</evidence>
<dbReference type="KEGG" id="gpi:GPICK_06350"/>
<dbReference type="InterPro" id="IPR001173">
    <property type="entry name" value="Glyco_trans_2-like"/>
</dbReference>
<proteinExistence type="predicted"/>
<dbReference type="EMBL" id="CP009788">
    <property type="protein sequence ID" value="AJE03036.1"/>
    <property type="molecule type" value="Genomic_DNA"/>
</dbReference>
<reference evidence="2 3" key="1">
    <citation type="journal article" date="2015" name="Genome Announc.">
        <title>Complete Genome of Geobacter pickeringii G13T, a Metal-Reducing Isolate from Sedimentary Kaolin Deposits.</title>
        <authorList>
            <person name="Badalamenti J.P."/>
            <person name="Bond D.R."/>
        </authorList>
    </citation>
    <scope>NUCLEOTIDE SEQUENCE [LARGE SCALE GENOMIC DNA]</scope>
    <source>
        <strain evidence="2 3">G13</strain>
    </source>
</reference>